<dbReference type="EMBL" id="KV417619">
    <property type="protein sequence ID" value="KZP14303.1"/>
    <property type="molecule type" value="Genomic_DNA"/>
</dbReference>
<dbReference type="AlphaFoldDB" id="A0A166D4C8"/>
<keyword evidence="3" id="KW-1185">Reference proteome</keyword>
<feature type="signal peptide" evidence="1">
    <location>
        <begin position="1"/>
        <end position="29"/>
    </location>
</feature>
<protein>
    <submittedName>
        <fullName evidence="2">Uncharacterized protein</fullName>
    </submittedName>
</protein>
<name>A0A166D4C8_9AGAM</name>
<keyword evidence="1" id="KW-0732">Signal</keyword>
<accession>A0A166D4C8</accession>
<gene>
    <name evidence="2" type="ORF">FIBSPDRAFT_113628</name>
</gene>
<reference evidence="2 3" key="1">
    <citation type="journal article" date="2016" name="Mol. Biol. Evol.">
        <title>Comparative Genomics of Early-Diverging Mushroom-Forming Fungi Provides Insights into the Origins of Lignocellulose Decay Capabilities.</title>
        <authorList>
            <person name="Nagy L.G."/>
            <person name="Riley R."/>
            <person name="Tritt A."/>
            <person name="Adam C."/>
            <person name="Daum C."/>
            <person name="Floudas D."/>
            <person name="Sun H."/>
            <person name="Yadav J.S."/>
            <person name="Pangilinan J."/>
            <person name="Larsson K.H."/>
            <person name="Matsuura K."/>
            <person name="Barry K."/>
            <person name="Labutti K."/>
            <person name="Kuo R."/>
            <person name="Ohm R.A."/>
            <person name="Bhattacharya S.S."/>
            <person name="Shirouzu T."/>
            <person name="Yoshinaga Y."/>
            <person name="Martin F.M."/>
            <person name="Grigoriev I.V."/>
            <person name="Hibbett D.S."/>
        </authorList>
    </citation>
    <scope>NUCLEOTIDE SEQUENCE [LARGE SCALE GENOMIC DNA]</scope>
    <source>
        <strain evidence="2 3">CBS 109695</strain>
    </source>
</reference>
<dbReference type="Proteomes" id="UP000076532">
    <property type="component" value="Unassembled WGS sequence"/>
</dbReference>
<evidence type="ECO:0000313" key="2">
    <source>
        <dbReference type="EMBL" id="KZP14303.1"/>
    </source>
</evidence>
<sequence>MPPVRIRPWGRLLHLYLAMFSTQCGDGEGRESADAESQYPGDASENATILHRWLVSGVRMYIDDIQVYSQDEQSRKFKTLFSLSLSRSHTTKTPSDKDYQDEEIGLRTKKWQEANMTISSRRIPAQGRTWKGRWMGIEAWRRMPHKCLMNIGLRRTRSKGRGRQRILRLIGRTLGSIAIICVSPLYQLRSHLRHPYRSTPRLLLPLRYSQFGQVRLA</sequence>
<organism evidence="2 3">
    <name type="scientific">Athelia psychrophila</name>
    <dbReference type="NCBI Taxonomy" id="1759441"/>
    <lineage>
        <taxon>Eukaryota</taxon>
        <taxon>Fungi</taxon>
        <taxon>Dikarya</taxon>
        <taxon>Basidiomycota</taxon>
        <taxon>Agaricomycotina</taxon>
        <taxon>Agaricomycetes</taxon>
        <taxon>Agaricomycetidae</taxon>
        <taxon>Atheliales</taxon>
        <taxon>Atheliaceae</taxon>
        <taxon>Athelia</taxon>
    </lineage>
</organism>
<evidence type="ECO:0000313" key="3">
    <source>
        <dbReference type="Proteomes" id="UP000076532"/>
    </source>
</evidence>
<proteinExistence type="predicted"/>
<evidence type="ECO:0000256" key="1">
    <source>
        <dbReference type="SAM" id="SignalP"/>
    </source>
</evidence>
<feature type="chain" id="PRO_5007871970" evidence="1">
    <location>
        <begin position="30"/>
        <end position="217"/>
    </location>
</feature>